<dbReference type="PROSITE" id="PS01137">
    <property type="entry name" value="TATD_1"/>
    <property type="match status" value="1"/>
</dbReference>
<dbReference type="NCBIfam" id="TIGR00010">
    <property type="entry name" value="YchF/TatD family DNA exonuclease"/>
    <property type="match status" value="1"/>
</dbReference>
<dbReference type="PIRSF" id="PIRSF005902">
    <property type="entry name" value="DNase_TatD"/>
    <property type="match status" value="1"/>
</dbReference>
<sequence length="263" mass="28223">MLFDSHCHLDDPQLLPRLGALIPEAEAAGVAAFLVPGVHPSGWPVIQALSQKIPRIFPAYGVHPMHADLVTPAILSDLRRHATSARAIGEIGLDYLLPSPSRQLQREAFIAQLHVAIETGLPVLLHCRKAFEDLTAILRDLGGAGSIGGVMHSFSGSLESAEVCLKLGLHISLSGTVTYANARRPVEVAAAVPLERLLLETDAPDLAPEPYRGTVNVPALLVTTARRVADIRGIAFEELARRTFDNASRLFKPDLSLSSPSSH</sequence>
<comment type="similarity">
    <text evidence="1">Belongs to the metallo-dependent hydrolases superfamily. TatD-type hydrolase family.</text>
</comment>
<dbReference type="CDD" id="cd01310">
    <property type="entry name" value="TatD_DNAse"/>
    <property type="match status" value="1"/>
</dbReference>
<evidence type="ECO:0000313" key="4">
    <source>
        <dbReference type="EMBL" id="QWV93233.1"/>
    </source>
</evidence>
<dbReference type="InterPro" id="IPR001130">
    <property type="entry name" value="TatD-like"/>
</dbReference>
<reference evidence="4 5" key="1">
    <citation type="submission" date="2021-06" db="EMBL/GenBank/DDBJ databases">
        <title>Gemonas diversity in paddy soil.</title>
        <authorList>
            <person name="Liu G."/>
        </authorList>
    </citation>
    <scope>NUCLEOTIDE SEQUENCE [LARGE SCALE GENOMIC DNA]</scope>
    <source>
        <strain evidence="4 5">RG10</strain>
    </source>
</reference>
<dbReference type="PROSITE" id="PS01090">
    <property type="entry name" value="TATD_2"/>
    <property type="match status" value="1"/>
</dbReference>
<name>A0ABX8J466_9BACT</name>
<dbReference type="RefSeq" id="WP_216799966.1">
    <property type="nucleotide sequence ID" value="NZ_CP076723.1"/>
</dbReference>
<protein>
    <submittedName>
        <fullName evidence="4">TatD family hydrolase</fullName>
    </submittedName>
</protein>
<accession>A0ABX8J466</accession>
<keyword evidence="2" id="KW-0479">Metal-binding</keyword>
<gene>
    <name evidence="4" type="ORF">KP004_19020</name>
</gene>
<evidence type="ECO:0000256" key="1">
    <source>
        <dbReference type="ARBA" id="ARBA00009275"/>
    </source>
</evidence>
<proteinExistence type="inferred from homology"/>
<evidence type="ECO:0000256" key="2">
    <source>
        <dbReference type="ARBA" id="ARBA00022723"/>
    </source>
</evidence>
<evidence type="ECO:0000256" key="3">
    <source>
        <dbReference type="ARBA" id="ARBA00022801"/>
    </source>
</evidence>
<dbReference type="InterPro" id="IPR018228">
    <property type="entry name" value="DNase_TatD-rel_CS"/>
</dbReference>
<dbReference type="Proteomes" id="UP000683557">
    <property type="component" value="Chromosome"/>
</dbReference>
<organism evidence="4 5">
    <name type="scientific">Geomonas oryzisoli</name>
    <dbReference type="NCBI Taxonomy" id="2847992"/>
    <lineage>
        <taxon>Bacteria</taxon>
        <taxon>Pseudomonadati</taxon>
        <taxon>Thermodesulfobacteriota</taxon>
        <taxon>Desulfuromonadia</taxon>
        <taxon>Geobacterales</taxon>
        <taxon>Geobacteraceae</taxon>
        <taxon>Geomonas</taxon>
    </lineage>
</organism>
<dbReference type="PROSITE" id="PS01091">
    <property type="entry name" value="TATD_3"/>
    <property type="match status" value="1"/>
</dbReference>
<evidence type="ECO:0000313" key="5">
    <source>
        <dbReference type="Proteomes" id="UP000683557"/>
    </source>
</evidence>
<dbReference type="EMBL" id="CP076723">
    <property type="protein sequence ID" value="QWV93233.1"/>
    <property type="molecule type" value="Genomic_DNA"/>
</dbReference>
<keyword evidence="3 4" id="KW-0378">Hydrolase</keyword>
<dbReference type="Pfam" id="PF01026">
    <property type="entry name" value="TatD_DNase"/>
    <property type="match status" value="1"/>
</dbReference>
<dbReference type="GO" id="GO:0016787">
    <property type="term" value="F:hydrolase activity"/>
    <property type="evidence" value="ECO:0007669"/>
    <property type="project" value="UniProtKB-KW"/>
</dbReference>
<keyword evidence="5" id="KW-1185">Reference proteome</keyword>
<dbReference type="InterPro" id="IPR015991">
    <property type="entry name" value="TatD/YcfH-like"/>
</dbReference>
<dbReference type="PANTHER" id="PTHR46124:SF3">
    <property type="entry name" value="HYDROLASE"/>
    <property type="match status" value="1"/>
</dbReference>
<dbReference type="PANTHER" id="PTHR46124">
    <property type="entry name" value="D-AMINOACYL-TRNA DEACYLASE"/>
    <property type="match status" value="1"/>
</dbReference>